<feature type="domain" description="P-type" evidence="17">
    <location>
        <begin position="150"/>
        <end position="190"/>
    </location>
</feature>
<dbReference type="SMART" id="SM00018">
    <property type="entry name" value="PD"/>
    <property type="match status" value="1"/>
</dbReference>
<keyword evidence="15" id="KW-0732">Signal</keyword>
<keyword evidence="8" id="KW-1133">Transmembrane helix</keyword>
<accession>A0A8C5G2A9</accession>
<evidence type="ECO:0000256" key="1">
    <source>
        <dbReference type="ARBA" id="ARBA00004251"/>
    </source>
</evidence>
<dbReference type="PANTHER" id="PTHR23343:SF117">
    <property type="entry name" value="ZONA PELLUCIDA SPERM-BINDING PROTEIN 4-LIKE ISOFORM X1"/>
    <property type="match status" value="1"/>
</dbReference>
<evidence type="ECO:0000256" key="3">
    <source>
        <dbReference type="ARBA" id="ARBA00022475"/>
    </source>
</evidence>
<evidence type="ECO:0000313" key="18">
    <source>
        <dbReference type="Ensembl" id="ENSGWIP00000009572.1"/>
    </source>
</evidence>
<keyword evidence="9" id="KW-0472">Membrane</keyword>
<dbReference type="Pfam" id="PF00100">
    <property type="entry name" value="Zona_pellucida"/>
    <property type="match status" value="1"/>
</dbReference>
<dbReference type="InterPro" id="IPR042235">
    <property type="entry name" value="ZP-C_dom"/>
</dbReference>
<dbReference type="Gene3D" id="2.60.40.3210">
    <property type="entry name" value="Zona pellucida, ZP-N domain"/>
    <property type="match status" value="1"/>
</dbReference>
<dbReference type="GO" id="GO:0032190">
    <property type="term" value="F:acrosin binding"/>
    <property type="evidence" value="ECO:0007669"/>
    <property type="project" value="TreeGrafter"/>
</dbReference>
<gene>
    <name evidence="18" type="primary">LOC114468958</name>
</gene>
<dbReference type="AlphaFoldDB" id="A0A8C5G2A9"/>
<evidence type="ECO:0000256" key="7">
    <source>
        <dbReference type="ARBA" id="ARBA00022692"/>
    </source>
</evidence>
<evidence type="ECO:0000256" key="6">
    <source>
        <dbReference type="ARBA" id="ARBA00022685"/>
    </source>
</evidence>
<keyword evidence="7" id="KW-0812">Transmembrane</keyword>
<evidence type="ECO:0000256" key="15">
    <source>
        <dbReference type="SAM" id="SignalP"/>
    </source>
</evidence>
<dbReference type="InterPro" id="IPR051148">
    <property type="entry name" value="Zona_Pellucida_Domain_gp"/>
</dbReference>
<dbReference type="GO" id="GO:0005886">
    <property type="term" value="C:plasma membrane"/>
    <property type="evidence" value="ECO:0007669"/>
    <property type="project" value="UniProtKB-SubCell"/>
</dbReference>
<dbReference type="PROSITE" id="PS51448">
    <property type="entry name" value="P_TREFOIL_2"/>
    <property type="match status" value="1"/>
</dbReference>
<dbReference type="Gene3D" id="4.10.110.10">
    <property type="entry name" value="Spasmolytic Protein, domain 1"/>
    <property type="match status" value="1"/>
</dbReference>
<keyword evidence="4" id="KW-0964">Secreted</keyword>
<reference evidence="18" key="2">
    <citation type="submission" date="2025-08" db="UniProtKB">
        <authorList>
            <consortium name="Ensembl"/>
        </authorList>
    </citation>
    <scope>IDENTIFICATION</scope>
</reference>
<dbReference type="InterPro" id="IPR017957">
    <property type="entry name" value="P_trefoil_CS"/>
</dbReference>
<dbReference type="Proteomes" id="UP000694680">
    <property type="component" value="Chromosome 8"/>
</dbReference>
<feature type="chain" id="PRO_5034373861" evidence="15">
    <location>
        <begin position="25"/>
        <end position="436"/>
    </location>
</feature>
<evidence type="ECO:0000256" key="8">
    <source>
        <dbReference type="ARBA" id="ARBA00022989"/>
    </source>
</evidence>
<evidence type="ECO:0000259" key="16">
    <source>
        <dbReference type="PROSITE" id="PS51034"/>
    </source>
</evidence>
<evidence type="ECO:0000256" key="2">
    <source>
        <dbReference type="ARBA" id="ARBA00010863"/>
    </source>
</evidence>
<dbReference type="InterPro" id="IPR001507">
    <property type="entry name" value="ZP_dom"/>
</dbReference>
<keyword evidence="6" id="KW-0165">Cleavage on pair of basic residues</keyword>
<dbReference type="Ensembl" id="ENSGWIT00000010672.1">
    <property type="protein sequence ID" value="ENSGWIP00000009572.1"/>
    <property type="gene ID" value="ENSGWIG00000005696.1"/>
</dbReference>
<evidence type="ECO:0000256" key="14">
    <source>
        <dbReference type="PROSITE-ProRule" id="PRU00779"/>
    </source>
</evidence>
<comment type="similarity">
    <text evidence="2">Belongs to the ZP domain family. ZPB subfamily.</text>
</comment>
<dbReference type="GO" id="GO:0007339">
    <property type="term" value="P:binding of sperm to zona pellucida"/>
    <property type="evidence" value="ECO:0007669"/>
    <property type="project" value="TreeGrafter"/>
</dbReference>
<evidence type="ECO:0000256" key="5">
    <source>
        <dbReference type="ARBA" id="ARBA00022530"/>
    </source>
</evidence>
<dbReference type="Pfam" id="PF23344">
    <property type="entry name" value="ZP-N"/>
    <property type="match status" value="1"/>
</dbReference>
<dbReference type="InterPro" id="IPR044913">
    <property type="entry name" value="P_trefoil_dom_sf"/>
</dbReference>
<feature type="disulfide bond" evidence="14">
    <location>
        <begin position="162"/>
        <end position="177"/>
    </location>
</feature>
<reference evidence="18" key="1">
    <citation type="submission" date="2020-06" db="EMBL/GenBank/DDBJ databases">
        <authorList>
            <consortium name="Wellcome Sanger Institute Data Sharing"/>
        </authorList>
    </citation>
    <scope>NUCLEOTIDE SEQUENCE [LARGE SCALE GENOMIC DNA]</scope>
</reference>
<dbReference type="CDD" id="cd00111">
    <property type="entry name" value="Trefoil"/>
    <property type="match status" value="1"/>
</dbReference>
<name>A0A8C5G2A9_GOUWI</name>
<evidence type="ECO:0000256" key="11">
    <source>
        <dbReference type="ARBA" id="ARBA00023180"/>
    </source>
</evidence>
<dbReference type="Gene3D" id="2.60.40.4100">
    <property type="entry name" value="Zona pellucida, ZP-C domain"/>
    <property type="match status" value="1"/>
</dbReference>
<dbReference type="PANTHER" id="PTHR23343">
    <property type="entry name" value="ZONA PELLUCIDA SPERM-BINDING PROTEIN"/>
    <property type="match status" value="1"/>
</dbReference>
<sequence length="436" mass="48747">MNYYCSTVNLIYLIVAFMTGSCCCQRKKQPYERKAQVNVPTVTCSSRGMRAVFDPTVKSNVHVKDFTGALIPLPESDEFCGVKVSKEKNKSISIFSRYDSCYAIFEGNNVIIPLQVQLKGQDRWIRVNISCPLIKRRSERTHTHPTPFPGNCDSDRALRLDCGVGSVSAEACNNLGCCYDVHQVHCYHRLDACSVDGHFVFSVKAKDSHPPIDPRSLVVKNQPHCLPEITTADIAIFKIRITECGAKMQSDGDMLIYEVEVVEMPDTERETLHSPFSLQVQCEYEALDAKRAAELQPLYALTNPPPVVALGTIKVQMRIATDPSFTSFIPEDQLPLTVALRDTVNVEISIVQPFPDPSLSLFVRDCFAYPASRHSVWTLLYDGCPNPVDNMRSSIPVDNQGKTTSHSQVRRFDVKTFAFLEPDSGNPSAEEVRLTQ</sequence>
<comment type="caution">
    <text evidence="14">Lacks conserved residue(s) required for the propagation of feature annotation.</text>
</comment>
<dbReference type="GO" id="GO:0035804">
    <property type="term" value="F:structural constituent of egg coat"/>
    <property type="evidence" value="ECO:0007669"/>
    <property type="project" value="TreeGrafter"/>
</dbReference>
<reference evidence="18" key="3">
    <citation type="submission" date="2025-09" db="UniProtKB">
        <authorList>
            <consortium name="Ensembl"/>
        </authorList>
    </citation>
    <scope>IDENTIFICATION</scope>
</reference>
<keyword evidence="11" id="KW-0325">Glycoprotein</keyword>
<dbReference type="SUPFAM" id="SSF57492">
    <property type="entry name" value="Trefoil"/>
    <property type="match status" value="1"/>
</dbReference>
<dbReference type="InterPro" id="IPR055356">
    <property type="entry name" value="ZP-N"/>
</dbReference>
<evidence type="ECO:0000256" key="4">
    <source>
        <dbReference type="ARBA" id="ARBA00022525"/>
    </source>
</evidence>
<feature type="disulfide bond" evidence="14">
    <location>
        <begin position="152"/>
        <end position="178"/>
    </location>
</feature>
<organism evidence="18 19">
    <name type="scientific">Gouania willdenowi</name>
    <name type="common">Blunt-snouted clingfish</name>
    <name type="synonym">Lepadogaster willdenowi</name>
    <dbReference type="NCBI Taxonomy" id="441366"/>
    <lineage>
        <taxon>Eukaryota</taxon>
        <taxon>Metazoa</taxon>
        <taxon>Chordata</taxon>
        <taxon>Craniata</taxon>
        <taxon>Vertebrata</taxon>
        <taxon>Euteleostomi</taxon>
        <taxon>Actinopterygii</taxon>
        <taxon>Neopterygii</taxon>
        <taxon>Teleostei</taxon>
        <taxon>Neoteleostei</taxon>
        <taxon>Acanthomorphata</taxon>
        <taxon>Ovalentaria</taxon>
        <taxon>Blenniimorphae</taxon>
        <taxon>Blenniiformes</taxon>
        <taxon>Gobiesocoidei</taxon>
        <taxon>Gobiesocidae</taxon>
        <taxon>Gobiesocinae</taxon>
        <taxon>Gouania</taxon>
    </lineage>
</organism>
<dbReference type="GO" id="GO:0035805">
    <property type="term" value="C:egg coat"/>
    <property type="evidence" value="ECO:0007669"/>
    <property type="project" value="UniProtKB-SubCell"/>
</dbReference>
<keyword evidence="12" id="KW-0278">Fertilization</keyword>
<dbReference type="PROSITE" id="PS51034">
    <property type="entry name" value="ZP_2"/>
    <property type="match status" value="1"/>
</dbReference>
<evidence type="ECO:0000256" key="9">
    <source>
        <dbReference type="ARBA" id="ARBA00023136"/>
    </source>
</evidence>
<dbReference type="SMART" id="SM00241">
    <property type="entry name" value="ZP"/>
    <property type="match status" value="1"/>
</dbReference>
<dbReference type="PROSITE" id="PS00025">
    <property type="entry name" value="P_TREFOIL_1"/>
    <property type="match status" value="1"/>
</dbReference>
<keyword evidence="3" id="KW-1003">Cell membrane</keyword>
<evidence type="ECO:0000256" key="13">
    <source>
        <dbReference type="ARBA" id="ARBA00024183"/>
    </source>
</evidence>
<dbReference type="GO" id="GO:0060468">
    <property type="term" value="P:prevention of polyspermy"/>
    <property type="evidence" value="ECO:0007669"/>
    <property type="project" value="TreeGrafter"/>
</dbReference>
<feature type="signal peptide" evidence="15">
    <location>
        <begin position="1"/>
        <end position="24"/>
    </location>
</feature>
<feature type="domain" description="ZP" evidence="16">
    <location>
        <begin position="192"/>
        <end position="436"/>
    </location>
</feature>
<proteinExistence type="inferred from homology"/>
<protein>
    <submittedName>
        <fullName evidence="18">Zona pellucida sperm-binding protein 4-like</fullName>
    </submittedName>
</protein>
<dbReference type="InterPro" id="IPR000519">
    <property type="entry name" value="P_trefoil_dom"/>
</dbReference>
<dbReference type="Pfam" id="PF00088">
    <property type="entry name" value="Trefoil"/>
    <property type="match status" value="1"/>
</dbReference>
<evidence type="ECO:0000313" key="19">
    <source>
        <dbReference type="Proteomes" id="UP000694680"/>
    </source>
</evidence>
<keyword evidence="19" id="KW-1185">Reference proteome</keyword>
<dbReference type="InterPro" id="IPR055355">
    <property type="entry name" value="ZP-C"/>
</dbReference>
<keyword evidence="5" id="KW-0272">Extracellular matrix</keyword>
<evidence type="ECO:0000256" key="12">
    <source>
        <dbReference type="ARBA" id="ARBA00023279"/>
    </source>
</evidence>
<evidence type="ECO:0000259" key="17">
    <source>
        <dbReference type="PROSITE" id="PS51448"/>
    </source>
</evidence>
<keyword evidence="10 14" id="KW-1015">Disulfide bond</keyword>
<comment type="subcellular location">
    <subcellularLocation>
        <location evidence="1">Cell membrane</location>
        <topology evidence="1">Single-pass type I membrane protein</topology>
    </subcellularLocation>
    <subcellularLocation>
        <location evidence="13">Zona pellucida</location>
    </subcellularLocation>
</comment>
<evidence type="ECO:0000256" key="10">
    <source>
        <dbReference type="ARBA" id="ARBA00023157"/>
    </source>
</evidence>